<evidence type="ECO:0000313" key="2">
    <source>
        <dbReference type="RefSeq" id="XP_073774007.1"/>
    </source>
</evidence>
<dbReference type="Proteomes" id="UP000000437">
    <property type="component" value="Chromosome 12"/>
</dbReference>
<accession>A0AC58GWA5</accession>
<protein>
    <submittedName>
        <fullName evidence="2">Ketimine reductase mu-crystallin isoform X2</fullName>
    </submittedName>
</protein>
<dbReference type="RefSeq" id="XP_073774007.1">
    <property type="nucleotide sequence ID" value="XM_073917906.1"/>
</dbReference>
<name>A0AC58GWA5_DANRE</name>
<proteinExistence type="predicted"/>
<organism evidence="1 2">
    <name type="scientific">Danio rerio</name>
    <name type="common">Zebrafish</name>
    <name type="synonym">Brachydanio rerio</name>
    <dbReference type="NCBI Taxonomy" id="7955"/>
    <lineage>
        <taxon>Eukaryota</taxon>
        <taxon>Metazoa</taxon>
        <taxon>Chordata</taxon>
        <taxon>Craniata</taxon>
        <taxon>Vertebrata</taxon>
        <taxon>Euteleostomi</taxon>
        <taxon>Actinopterygii</taxon>
        <taxon>Neopterygii</taxon>
        <taxon>Teleostei</taxon>
        <taxon>Ostariophysi</taxon>
        <taxon>Cypriniformes</taxon>
        <taxon>Danionidae</taxon>
        <taxon>Danioninae</taxon>
        <taxon>Danio</taxon>
    </lineage>
</organism>
<keyword evidence="1" id="KW-1185">Reference proteome</keyword>
<evidence type="ECO:0000313" key="1">
    <source>
        <dbReference type="Proteomes" id="UP000000437"/>
    </source>
</evidence>
<reference evidence="2" key="1">
    <citation type="submission" date="2025-08" db="UniProtKB">
        <authorList>
            <consortium name="RefSeq"/>
        </authorList>
    </citation>
    <scope>IDENTIFICATION</scope>
    <source>
        <strain evidence="2">Tuebingen</strain>
        <tissue evidence="2">Fibroblasts and whole tissue</tissue>
    </source>
</reference>
<gene>
    <name evidence="2" type="primary">crym</name>
    <name evidence="2" type="synonym">zgc:158843</name>
</gene>
<sequence>MGKFSKRDSSEIIQPVRSVVPIQPYNGFLGVMPSYVAADGILCTKMVTFYQRAEGSSLPSTQATVLLFHPERGHITAIMDGEAITAKRTAAVSAISAKLLMPALSEVLCILGSGQQAKSHYDVFTNVFKFKEEWGSKTLSQPNLCWRS</sequence>